<keyword evidence="1" id="KW-0249">Electron transport</keyword>
<protein>
    <recommendedName>
        <fullName evidence="1">Glutaredoxin-like protein</fullName>
    </recommendedName>
</protein>
<accession>A0ABD2WKZ8</accession>
<gene>
    <name evidence="2" type="ORF">TKK_011807</name>
</gene>
<dbReference type="InterPro" id="IPR008554">
    <property type="entry name" value="Glutaredoxin-like"/>
</dbReference>
<reference evidence="2 3" key="1">
    <citation type="journal article" date="2024" name="bioRxiv">
        <title>A reference genome for Trichogramma kaykai: A tiny desert-dwelling parasitoid wasp with competing sex-ratio distorters.</title>
        <authorList>
            <person name="Culotta J."/>
            <person name="Lindsey A.R."/>
        </authorList>
    </citation>
    <scope>NUCLEOTIDE SEQUENCE [LARGE SCALE GENOMIC DNA]</scope>
    <source>
        <strain evidence="2 3">KSX58</strain>
    </source>
</reference>
<keyword evidence="3" id="KW-1185">Reference proteome</keyword>
<dbReference type="SUPFAM" id="SSF52833">
    <property type="entry name" value="Thioredoxin-like"/>
    <property type="match status" value="1"/>
</dbReference>
<keyword evidence="1" id="KW-0813">Transport</keyword>
<dbReference type="EMBL" id="JBJJXI010000096">
    <property type="protein sequence ID" value="KAL3393515.1"/>
    <property type="molecule type" value="Genomic_DNA"/>
</dbReference>
<dbReference type="PANTHER" id="PTHR33558:SF1">
    <property type="entry name" value="GLUTAREDOXIN-LIKE PROTEIN C5ORF63 HOMOLOG"/>
    <property type="match status" value="1"/>
</dbReference>
<dbReference type="Pfam" id="PF05768">
    <property type="entry name" value="Glrx-like"/>
    <property type="match status" value="1"/>
</dbReference>
<proteinExistence type="inferred from homology"/>
<evidence type="ECO:0000256" key="1">
    <source>
        <dbReference type="RuleBase" id="RU363082"/>
    </source>
</evidence>
<organism evidence="2 3">
    <name type="scientific">Trichogramma kaykai</name>
    <dbReference type="NCBI Taxonomy" id="54128"/>
    <lineage>
        <taxon>Eukaryota</taxon>
        <taxon>Metazoa</taxon>
        <taxon>Ecdysozoa</taxon>
        <taxon>Arthropoda</taxon>
        <taxon>Hexapoda</taxon>
        <taxon>Insecta</taxon>
        <taxon>Pterygota</taxon>
        <taxon>Neoptera</taxon>
        <taxon>Endopterygota</taxon>
        <taxon>Hymenoptera</taxon>
        <taxon>Apocrita</taxon>
        <taxon>Proctotrupomorpha</taxon>
        <taxon>Chalcidoidea</taxon>
        <taxon>Trichogrammatidae</taxon>
        <taxon>Trichogramma</taxon>
    </lineage>
</organism>
<evidence type="ECO:0000313" key="3">
    <source>
        <dbReference type="Proteomes" id="UP001627154"/>
    </source>
</evidence>
<dbReference type="Proteomes" id="UP001627154">
    <property type="component" value="Unassembled WGS sequence"/>
</dbReference>
<comment type="similarity">
    <text evidence="1">Belongs to the glutaredoxin family.</text>
</comment>
<dbReference type="Gene3D" id="3.40.30.10">
    <property type="entry name" value="Glutaredoxin"/>
    <property type="match status" value="1"/>
</dbReference>
<sequence>MNVVKNKIFKYQRNVALKLKYLLSTCNLDYNRSYSHSTPPKLTLYTKDVCPLCDVMKEELKTKFDGCYQLETVDIKASGNEHLFNLYKYEIPVLFLEGRYLCKHRLDAELLSRRLLEYK</sequence>
<evidence type="ECO:0000313" key="2">
    <source>
        <dbReference type="EMBL" id="KAL3393515.1"/>
    </source>
</evidence>
<dbReference type="PANTHER" id="PTHR33558">
    <property type="entry name" value="GLUTAREDOXIN-LIKE PROTEIN C5ORF63 HOMOLOG"/>
    <property type="match status" value="1"/>
</dbReference>
<dbReference type="AlphaFoldDB" id="A0ABD2WKZ8"/>
<name>A0ABD2WKZ8_9HYME</name>
<dbReference type="InterPro" id="IPR036249">
    <property type="entry name" value="Thioredoxin-like_sf"/>
</dbReference>
<comment type="caution">
    <text evidence="2">The sequence shown here is derived from an EMBL/GenBank/DDBJ whole genome shotgun (WGS) entry which is preliminary data.</text>
</comment>
<dbReference type="InterPro" id="IPR052565">
    <property type="entry name" value="Glutaredoxin-like_YDR286C"/>
</dbReference>